<dbReference type="RefSeq" id="WP_258877150.1">
    <property type="nucleotide sequence ID" value="NZ_CP048914.1"/>
</dbReference>
<feature type="domain" description="RNA polymerase beta subunit protrusion" evidence="12">
    <location>
        <begin position="29"/>
        <end position="540"/>
    </location>
</feature>
<dbReference type="KEGG" id="xcl:G4Z02_06195"/>
<evidence type="ECO:0000256" key="4">
    <source>
        <dbReference type="ARBA" id="ARBA00023163"/>
    </source>
</evidence>
<dbReference type="Pfam" id="PF04565">
    <property type="entry name" value="RNA_pol_Rpb2_3"/>
    <property type="match status" value="1"/>
</dbReference>
<dbReference type="InterPro" id="IPR010243">
    <property type="entry name" value="RNA_pol_bsu_bac"/>
</dbReference>
<dbReference type="Pfam" id="PF00562">
    <property type="entry name" value="RNA_pol_Rpb2_6"/>
    <property type="match status" value="1"/>
</dbReference>
<keyword evidence="1 6" id="KW-0240">DNA-directed RNA polymerase</keyword>
<feature type="domain" description="DNA-directed RNA polymerase subunit 2 hybrid-binding" evidence="9">
    <location>
        <begin position="763"/>
        <end position="1149"/>
    </location>
</feature>
<dbReference type="InterPro" id="IPR007120">
    <property type="entry name" value="DNA-dir_RNAP_su2_dom"/>
</dbReference>
<dbReference type="InterPro" id="IPR042107">
    <property type="entry name" value="DNA-dir_RNA_pol_bsu_ext_1_sf"/>
</dbReference>
<evidence type="ECO:0000259" key="12">
    <source>
        <dbReference type="Pfam" id="PF04563"/>
    </source>
</evidence>
<dbReference type="InterPro" id="IPR007645">
    <property type="entry name" value="RNA_pol_Rpb2_3"/>
</dbReference>
<dbReference type="GO" id="GO:0003677">
    <property type="term" value="F:DNA binding"/>
    <property type="evidence" value="ECO:0007669"/>
    <property type="project" value="UniProtKB-UniRule"/>
</dbReference>
<feature type="domain" description="DNA-directed RNA polymerase beta subunit external 1" evidence="14">
    <location>
        <begin position="632"/>
        <end position="702"/>
    </location>
</feature>
<dbReference type="SUPFAM" id="SSF64484">
    <property type="entry name" value="beta and beta-prime subunits of DNA dependent RNA-polymerase"/>
    <property type="match status" value="1"/>
</dbReference>
<dbReference type="PANTHER" id="PTHR20856">
    <property type="entry name" value="DNA-DIRECTED RNA POLYMERASE I SUBUNIT 2"/>
    <property type="match status" value="1"/>
</dbReference>
<dbReference type="Gene3D" id="3.90.1100.10">
    <property type="match status" value="1"/>
</dbReference>
<evidence type="ECO:0000259" key="9">
    <source>
        <dbReference type="Pfam" id="PF00562"/>
    </source>
</evidence>
<dbReference type="NCBIfam" id="TIGR02013">
    <property type="entry name" value="rpoB"/>
    <property type="match status" value="1"/>
</dbReference>
<dbReference type="Pfam" id="PF10385">
    <property type="entry name" value="RNA_pol_Rpb2_45"/>
    <property type="match status" value="1"/>
</dbReference>
<dbReference type="EMBL" id="CP048914">
    <property type="protein sequence ID" value="QMS85358.1"/>
    <property type="molecule type" value="Genomic_DNA"/>
</dbReference>
<evidence type="ECO:0000259" key="14">
    <source>
        <dbReference type="Pfam" id="PF10385"/>
    </source>
</evidence>
<evidence type="ECO:0000259" key="10">
    <source>
        <dbReference type="Pfam" id="PF04560"/>
    </source>
</evidence>
<dbReference type="Pfam" id="PF04561">
    <property type="entry name" value="RNA_pol_Rpb2_2"/>
    <property type="match status" value="1"/>
</dbReference>
<dbReference type="GO" id="GO:0006351">
    <property type="term" value="P:DNA-templated transcription"/>
    <property type="evidence" value="ECO:0007669"/>
    <property type="project" value="UniProtKB-UniRule"/>
</dbReference>
<dbReference type="InterPro" id="IPR019462">
    <property type="entry name" value="DNA-dir_RNA_pol_bsu_external_1"/>
</dbReference>
<dbReference type="Pfam" id="PF04560">
    <property type="entry name" value="RNA_pol_Rpb2_7"/>
    <property type="match status" value="1"/>
</dbReference>
<dbReference type="AlphaFoldDB" id="A0A7L7KUB1"/>
<comment type="function">
    <text evidence="6 8">DNA-dependent RNA polymerase catalyzes the transcription of DNA into RNA using the four ribonucleoside triphosphates as substrates.</text>
</comment>
<dbReference type="HAMAP" id="MF_01321">
    <property type="entry name" value="RNApol_bact_RpoB"/>
    <property type="match status" value="1"/>
</dbReference>
<evidence type="ECO:0000259" key="11">
    <source>
        <dbReference type="Pfam" id="PF04561"/>
    </source>
</evidence>
<evidence type="ECO:0000256" key="3">
    <source>
        <dbReference type="ARBA" id="ARBA00022695"/>
    </source>
</evidence>
<feature type="domain" description="RNA polymerase Rpb2" evidence="13">
    <location>
        <begin position="554"/>
        <end position="622"/>
    </location>
</feature>
<sequence length="1254" mass="141232">MGYKIVKYGKVRDRRNYSRVKSNVELPDLIKVQTESFKWFIEKGLAELFRDISPIQNFTEEIEMYFEDYELSPEKYDINESKIKDMTYSRPLRVNVKLVNKETGEIKQQKIFMGDFPMMTPTGSFIINGSERVIVSQIVRSAGVFFSENIDKKTLKSKYLGQVIPTRGAWLEYEMGSKNVLFVKLDRSKKIPLTTLLRALGFSSSEQIVETYGDSELLSLTLAKDPTNDSGEAIKEVYSKLRQGETATIDGAKSFLMSRLFDAKRYDLAEVGRFKINKKLDVLNRVHGKRLAYDLVDPDTGEIIVEKNTFINRKVVELLKDYRHLFTQKVYGVGAYDLEYDFETQLAAFRGVHVGNDDLFSFMSDEALLNEIKSQEYQEWTTYYNMYLESKGMTEKIFTEQFGKPHVKEVKAAFENIFDNENIYFELAEIQVLEIFSKDENDEDIVVKVIGNNSYEDVVHIVPSDIVASISYYLNLFDRVGSLDDIDHLGNRRLRLIGELLKNQFRIGLTKMEKNVKDRMSTKEPDEITPQKLINIRPLTSSLKEFFGSSQLSQFMAQTNPLDELTHKRRISALGPGGLTRDRAGFEVRDVHNSHYGRICPIETPEGQNIGLINSLASYVKVNKYGFMETPYLKVDVNDKGEATVTDEMVYLSADEEERFVIAQGNTIVGDDMKVIPESVVARHQGETKMFPKVELELMDVSPKQIVSISTACIPFLEHDDANRALMGANMQRQAIPLLRPEAPFVGTGIEFKAAHDSGSALVATHDGVVEYVDSNVIKIRRETGELDVYSMYKFQRSNQGTCINQTPIVAVGDIIKASDTITDGPSMDQGELALGRNVVVAFMTWNGYNYEDAIIMSERLVKEDIYTSIHIEKYELEARDTKLGKEEITREIPHVSEEGRRYLDEKGIIIPGAEVFEGDILVGKVTPKGVTDPTPEDKLLLAIFGEKSREVRDTSLKVPHGGGGIVQSVKYFSRANGDELPPGVNEVVRIFIVQKRKINEGDKMAGRHGNKGVISKILPVEDMPYMEDGTPIDIMLNPLGVPSRMNIGQVLEIHLGMAAKRLGVHVATPVFDGVKNSDLAEIMEEAGMRPTGKQSLYSGQTGDKFDNDISVGVMYMIKLDHMVDDKLHARSVGPYTLVTQQPMGGKAQNGGQRFGEMEVWALEAYGAAYALQEMLTVKSDDLIGRNKVFRAIVDGKSIPQPSLPESFRVLTRELQSLGIYVELINKETGVNEANKSLVNEDGEDYISKYGFNS</sequence>
<dbReference type="GO" id="GO:0032549">
    <property type="term" value="F:ribonucleoside binding"/>
    <property type="evidence" value="ECO:0007669"/>
    <property type="project" value="InterPro"/>
</dbReference>
<keyword evidence="16" id="KW-1185">Reference proteome</keyword>
<dbReference type="InterPro" id="IPR037033">
    <property type="entry name" value="DNA-dir_RNAP_su2_hyb_sf"/>
</dbReference>
<proteinExistence type="inferred from homology"/>
<reference evidence="15 16" key="1">
    <citation type="submission" date="2020-02" db="EMBL/GenBank/DDBJ databases">
        <authorList>
            <person name="Zheng R.K."/>
            <person name="Sun C.M."/>
        </authorList>
    </citation>
    <scope>NUCLEOTIDE SEQUENCE [LARGE SCALE GENOMIC DNA]</scope>
    <source>
        <strain evidence="16">zrk13</strain>
    </source>
</reference>
<dbReference type="Proteomes" id="UP000514720">
    <property type="component" value="Chromosome"/>
</dbReference>
<dbReference type="GO" id="GO:0003899">
    <property type="term" value="F:DNA-directed RNA polymerase activity"/>
    <property type="evidence" value="ECO:0007669"/>
    <property type="project" value="UniProtKB-UniRule"/>
</dbReference>
<dbReference type="InterPro" id="IPR007642">
    <property type="entry name" value="RNA_pol_Rpb2_2"/>
</dbReference>
<evidence type="ECO:0000256" key="6">
    <source>
        <dbReference type="HAMAP-Rule" id="MF_01321"/>
    </source>
</evidence>
<keyword evidence="2 6" id="KW-0808">Transferase</keyword>
<dbReference type="Gene3D" id="3.90.1800.10">
    <property type="entry name" value="RNA polymerase alpha subunit dimerisation domain"/>
    <property type="match status" value="1"/>
</dbReference>
<dbReference type="InterPro" id="IPR007644">
    <property type="entry name" value="RNA_pol_bsu_protrusion"/>
</dbReference>
<dbReference type="CDD" id="cd00653">
    <property type="entry name" value="RNA_pol_B_RPB2"/>
    <property type="match status" value="1"/>
</dbReference>
<evidence type="ECO:0000256" key="7">
    <source>
        <dbReference type="RuleBase" id="RU000434"/>
    </source>
</evidence>
<comment type="catalytic activity">
    <reaction evidence="5 6 8">
        <text>RNA(n) + a ribonucleoside 5'-triphosphate = RNA(n+1) + diphosphate</text>
        <dbReference type="Rhea" id="RHEA:21248"/>
        <dbReference type="Rhea" id="RHEA-COMP:14527"/>
        <dbReference type="Rhea" id="RHEA-COMP:17342"/>
        <dbReference type="ChEBI" id="CHEBI:33019"/>
        <dbReference type="ChEBI" id="CHEBI:61557"/>
        <dbReference type="ChEBI" id="CHEBI:140395"/>
        <dbReference type="EC" id="2.7.7.6"/>
    </reaction>
</comment>
<gene>
    <name evidence="6" type="primary">rpoB</name>
    <name evidence="15" type="ORF">G4Z02_06195</name>
</gene>
<evidence type="ECO:0000259" key="13">
    <source>
        <dbReference type="Pfam" id="PF04565"/>
    </source>
</evidence>
<dbReference type="PROSITE" id="PS01166">
    <property type="entry name" value="RNA_POL_BETA"/>
    <property type="match status" value="1"/>
</dbReference>
<protein>
    <recommendedName>
        <fullName evidence="6 8">DNA-directed RNA polymerase subunit beta</fullName>
        <shortName evidence="6">RNAP subunit beta</shortName>
        <ecNumber evidence="6 8">2.7.7.6</ecNumber>
    </recommendedName>
    <alternativeName>
        <fullName evidence="6">RNA polymerase subunit beta</fullName>
    </alternativeName>
    <alternativeName>
        <fullName evidence="6">Transcriptase subunit beta</fullName>
    </alternativeName>
</protein>
<dbReference type="Gene3D" id="2.40.270.10">
    <property type="entry name" value="DNA-directed RNA polymerase, subunit 2, domain 6"/>
    <property type="match status" value="3"/>
</dbReference>
<evidence type="ECO:0000313" key="16">
    <source>
        <dbReference type="Proteomes" id="UP000514720"/>
    </source>
</evidence>
<organism evidence="15 16">
    <name type="scientific">Candidatus Xianfuyuplasma coldseepsis</name>
    <dbReference type="NCBI Taxonomy" id="2782163"/>
    <lineage>
        <taxon>Bacteria</taxon>
        <taxon>Bacillati</taxon>
        <taxon>Mycoplasmatota</taxon>
        <taxon>Mollicutes</taxon>
        <taxon>Candidatus Izemoplasmatales</taxon>
        <taxon>Candidatus Izemoplasmataceae</taxon>
        <taxon>Candidatus Xianfuyuplasma</taxon>
    </lineage>
</organism>
<dbReference type="GO" id="GO:0000428">
    <property type="term" value="C:DNA-directed RNA polymerase complex"/>
    <property type="evidence" value="ECO:0007669"/>
    <property type="project" value="UniProtKB-KW"/>
</dbReference>
<evidence type="ECO:0000256" key="5">
    <source>
        <dbReference type="ARBA" id="ARBA00048552"/>
    </source>
</evidence>
<evidence type="ECO:0000256" key="2">
    <source>
        <dbReference type="ARBA" id="ARBA00022679"/>
    </source>
</evidence>
<dbReference type="InterPro" id="IPR015712">
    <property type="entry name" value="DNA-dir_RNA_pol_su2"/>
</dbReference>
<dbReference type="Gene3D" id="3.90.1110.10">
    <property type="entry name" value="RNA polymerase Rpb2, domain 2"/>
    <property type="match status" value="1"/>
</dbReference>
<feature type="domain" description="RNA polymerase Rpb2" evidence="10">
    <location>
        <begin position="1151"/>
        <end position="1226"/>
    </location>
</feature>
<keyword evidence="3 6" id="KW-0548">Nucleotidyltransferase</keyword>
<dbReference type="EC" id="2.7.7.6" evidence="6 8"/>
<comment type="similarity">
    <text evidence="6 7">Belongs to the RNA polymerase beta chain family.</text>
</comment>
<feature type="domain" description="RNA polymerase Rpb2" evidence="11">
    <location>
        <begin position="140"/>
        <end position="289"/>
    </location>
</feature>
<dbReference type="Gene3D" id="2.30.150.10">
    <property type="entry name" value="DNA-directed RNA polymerase, beta subunit, external 1 domain"/>
    <property type="match status" value="1"/>
</dbReference>
<dbReference type="InterPro" id="IPR007121">
    <property type="entry name" value="RNA_pol_bsu_CS"/>
</dbReference>
<dbReference type="InterPro" id="IPR037034">
    <property type="entry name" value="RNA_pol_Rpb2_2_sf"/>
</dbReference>
<dbReference type="InterPro" id="IPR007641">
    <property type="entry name" value="RNA_pol_Rpb2_7"/>
</dbReference>
<name>A0A7L7KUB1_9MOLU</name>
<evidence type="ECO:0000256" key="8">
    <source>
        <dbReference type="RuleBase" id="RU363031"/>
    </source>
</evidence>
<keyword evidence="4 6" id="KW-0804">Transcription</keyword>
<accession>A0A7L7KUB1</accession>
<dbReference type="NCBIfam" id="NF001616">
    <property type="entry name" value="PRK00405.1"/>
    <property type="match status" value="1"/>
</dbReference>
<comment type="subunit">
    <text evidence="6 8">The RNAP catalytic core consists of 2 alpha, 1 beta, 1 beta' and 1 omega subunit. When a sigma factor is associated with the core the holoenzyme is formed, which can initiate transcription.</text>
</comment>
<dbReference type="Gene3D" id="2.40.50.100">
    <property type="match status" value="1"/>
</dbReference>
<dbReference type="Pfam" id="PF04563">
    <property type="entry name" value="RNA_pol_Rpb2_1"/>
    <property type="match status" value="1"/>
</dbReference>
<evidence type="ECO:0000256" key="1">
    <source>
        <dbReference type="ARBA" id="ARBA00022478"/>
    </source>
</evidence>
<evidence type="ECO:0000313" key="15">
    <source>
        <dbReference type="EMBL" id="QMS85358.1"/>
    </source>
</evidence>